<keyword evidence="3" id="KW-1185">Reference proteome</keyword>
<proteinExistence type="predicted"/>
<evidence type="ECO:0000256" key="1">
    <source>
        <dbReference type="SAM" id="MobiDB-lite"/>
    </source>
</evidence>
<dbReference type="EMBL" id="QJKJ01008458">
    <property type="protein sequence ID" value="RDX79706.1"/>
    <property type="molecule type" value="Genomic_DNA"/>
</dbReference>
<feature type="region of interest" description="Disordered" evidence="1">
    <location>
        <begin position="1"/>
        <end position="37"/>
    </location>
</feature>
<dbReference type="AlphaFoldDB" id="A0A371FMZ5"/>
<organism evidence="2 3">
    <name type="scientific">Mucuna pruriens</name>
    <name type="common">Velvet bean</name>
    <name type="synonym">Dolichos pruriens</name>
    <dbReference type="NCBI Taxonomy" id="157652"/>
    <lineage>
        <taxon>Eukaryota</taxon>
        <taxon>Viridiplantae</taxon>
        <taxon>Streptophyta</taxon>
        <taxon>Embryophyta</taxon>
        <taxon>Tracheophyta</taxon>
        <taxon>Spermatophyta</taxon>
        <taxon>Magnoliopsida</taxon>
        <taxon>eudicotyledons</taxon>
        <taxon>Gunneridae</taxon>
        <taxon>Pentapetalae</taxon>
        <taxon>rosids</taxon>
        <taxon>fabids</taxon>
        <taxon>Fabales</taxon>
        <taxon>Fabaceae</taxon>
        <taxon>Papilionoideae</taxon>
        <taxon>50 kb inversion clade</taxon>
        <taxon>NPAAA clade</taxon>
        <taxon>indigoferoid/millettioid clade</taxon>
        <taxon>Phaseoleae</taxon>
        <taxon>Mucuna</taxon>
    </lineage>
</organism>
<feature type="non-terminal residue" evidence="2">
    <location>
        <position position="1"/>
    </location>
</feature>
<dbReference type="Proteomes" id="UP000257109">
    <property type="component" value="Unassembled WGS sequence"/>
</dbReference>
<reference evidence="2" key="1">
    <citation type="submission" date="2018-05" db="EMBL/GenBank/DDBJ databases">
        <title>Draft genome of Mucuna pruriens seed.</title>
        <authorList>
            <person name="Nnadi N.E."/>
            <person name="Vos R."/>
            <person name="Hasami M.H."/>
            <person name="Devisetty U.K."/>
            <person name="Aguiy J.C."/>
        </authorList>
    </citation>
    <scope>NUCLEOTIDE SEQUENCE [LARGE SCALE GENOMIC DNA]</scope>
    <source>
        <strain evidence="2">JCA_2017</strain>
    </source>
</reference>
<evidence type="ECO:0000313" key="3">
    <source>
        <dbReference type="Proteomes" id="UP000257109"/>
    </source>
</evidence>
<protein>
    <submittedName>
        <fullName evidence="2">Uncharacterized protein</fullName>
    </submittedName>
</protein>
<name>A0A371FMZ5_MUCPR</name>
<evidence type="ECO:0000313" key="2">
    <source>
        <dbReference type="EMBL" id="RDX79706.1"/>
    </source>
</evidence>
<feature type="compositionally biased region" description="Basic and acidic residues" evidence="1">
    <location>
        <begin position="7"/>
        <end position="31"/>
    </location>
</feature>
<comment type="caution">
    <text evidence="2">The sequence shown here is derived from an EMBL/GenBank/DDBJ whole genome shotgun (WGS) entry which is preliminary data.</text>
</comment>
<gene>
    <name evidence="2" type="ORF">CR513_39847</name>
</gene>
<sequence>EFVWPIGRKEGQRSSDRTIERPTERQRERSRSRQRVTTWHHGTIATISGGSAMLPLEQKIRKRERREVHIILTSGNVMPNLVITFDDRDLRHGPARCDELMVISVVATEASLDTPRQLYQHFILVNTPEIGTTTIQAIRVLKDPLWLCGERVPVKGVIELETVFGENSGAKSIPVLYTVLDVEASYNIIMGRPALNRLGAVVSTLHLCMKLPVEGRVGSVWANSHLPKRCFEDNLKVGSQPPQPAHPAINVLDLNLDPRCKYEHERSHLAEDLKEIQVGLFTAHMTKIGVALGREEEVCLTHFLKDNNDVFAWTTDNMLGIDPKFMCHNLFVSLGAKPVV</sequence>
<accession>A0A371FMZ5</accession>